<accession>A0ABX7S7Q3</accession>
<dbReference type="InterPro" id="IPR021153">
    <property type="entry name" value="HrcA_C"/>
</dbReference>
<gene>
    <name evidence="5 8" type="primary">hrcA</name>
    <name evidence="8" type="ORF">JYK00_09205</name>
</gene>
<dbReference type="SUPFAM" id="SSF55781">
    <property type="entry name" value="GAF domain-like"/>
    <property type="match status" value="1"/>
</dbReference>
<organism evidence="8 9">
    <name type="scientific">Thermosipho ferrireducens</name>
    <dbReference type="NCBI Taxonomy" id="2571116"/>
    <lineage>
        <taxon>Bacteria</taxon>
        <taxon>Thermotogati</taxon>
        <taxon>Thermotogota</taxon>
        <taxon>Thermotogae</taxon>
        <taxon>Thermotogales</taxon>
        <taxon>Fervidobacteriaceae</taxon>
        <taxon>Thermosipho</taxon>
    </lineage>
</organism>
<reference evidence="8 9" key="1">
    <citation type="submission" date="2021-03" db="EMBL/GenBank/DDBJ databases">
        <title>Thermosipho ferrireducens sp.nov., an anaerobic thermophilic iron-reducing bacterium isolated from a deep-sea hydrothermal sulfide deposits.</title>
        <authorList>
            <person name="Zeng X."/>
            <person name="Chen Y."/>
            <person name="Shao Z."/>
        </authorList>
    </citation>
    <scope>NUCLEOTIDE SEQUENCE [LARGE SCALE GENOMIC DNA]</scope>
    <source>
        <strain evidence="8 9">JL129W03</strain>
    </source>
</reference>
<dbReference type="InterPro" id="IPR006199">
    <property type="entry name" value="LexA_DNA-bd_dom"/>
</dbReference>
<comment type="function">
    <text evidence="5">Negative regulator of class I heat shock genes (grpE-dnaK-dnaJ and groELS operons). Prevents heat-shock induction of these operons.</text>
</comment>
<name>A0ABX7S7Q3_9BACT</name>
<evidence type="ECO:0000259" key="7">
    <source>
        <dbReference type="Pfam" id="PF01726"/>
    </source>
</evidence>
<evidence type="ECO:0000256" key="3">
    <source>
        <dbReference type="ARBA" id="ARBA00023016"/>
    </source>
</evidence>
<keyword evidence="4 5" id="KW-0804">Transcription</keyword>
<feature type="domain" description="LexA repressor DNA-binding" evidence="7">
    <location>
        <begin position="1"/>
        <end position="58"/>
    </location>
</feature>
<evidence type="ECO:0000313" key="8">
    <source>
        <dbReference type="EMBL" id="QTA37881.1"/>
    </source>
</evidence>
<evidence type="ECO:0000256" key="1">
    <source>
        <dbReference type="ARBA" id="ARBA00022491"/>
    </source>
</evidence>
<dbReference type="InterPro" id="IPR036388">
    <property type="entry name" value="WH-like_DNA-bd_sf"/>
</dbReference>
<proteinExistence type="inferred from homology"/>
<dbReference type="Gene3D" id="3.30.390.60">
    <property type="entry name" value="Heat-inducible transcription repressor hrca homolog, domain 3"/>
    <property type="match status" value="1"/>
</dbReference>
<dbReference type="HAMAP" id="MF_00081">
    <property type="entry name" value="HrcA"/>
    <property type="match status" value="1"/>
</dbReference>
<dbReference type="Pfam" id="PF01726">
    <property type="entry name" value="LexA_DNA_bind"/>
    <property type="match status" value="1"/>
</dbReference>
<dbReference type="EMBL" id="CP071446">
    <property type="protein sequence ID" value="QTA37881.1"/>
    <property type="molecule type" value="Genomic_DNA"/>
</dbReference>
<evidence type="ECO:0000256" key="5">
    <source>
        <dbReference type="HAMAP-Rule" id="MF_00081"/>
    </source>
</evidence>
<dbReference type="PIRSF" id="PIRSF005485">
    <property type="entry name" value="HrcA"/>
    <property type="match status" value="1"/>
</dbReference>
<dbReference type="PANTHER" id="PTHR34824">
    <property type="entry name" value="HEAT-INDUCIBLE TRANSCRIPTION REPRESSOR HRCA"/>
    <property type="match status" value="1"/>
</dbReference>
<keyword evidence="3 5" id="KW-0346">Stress response</keyword>
<feature type="domain" description="Heat-inducible transcription repressor HrcA C-terminal" evidence="6">
    <location>
        <begin position="106"/>
        <end position="314"/>
    </location>
</feature>
<dbReference type="Pfam" id="PF01628">
    <property type="entry name" value="HrcA"/>
    <property type="match status" value="1"/>
</dbReference>
<keyword evidence="1 5" id="KW-0678">Repressor</keyword>
<protein>
    <recommendedName>
        <fullName evidence="5">Heat-inducible transcription repressor HrcA</fullName>
    </recommendedName>
</protein>
<sequence>MKDLTERQQKILYCVVREYVKTGSPVSSKRILESTNLDWSGATVRNDLRKLDYLGYIYQPHTSAGRIPTDKGLRFYVDEVLSLRQATKRTGYSVNTTTQFPIGDLDRIIQGAAKLLASTVRSYVIVEKPSPINLRIKRIVLTPVTPNFTIVNIITELGLTSVLPMQHSEVFNLVDIEAFLNKSLQGATLNDFKMRLREVIEKFSWAEGRLKEFIELSERIATERYEDYISEGISNLISGKKFDSDKLKEIIRYSTTFEFYSYIFSMKDGIYVGKEHGIRNFEQYSILIVPYFVGNKKVGKLATIFDKYSDYDKVFDSVEYVVNRLTEYFTVVARNIQ</sequence>
<dbReference type="PANTHER" id="PTHR34824:SF1">
    <property type="entry name" value="HEAT-INDUCIBLE TRANSCRIPTION REPRESSOR HRCA"/>
    <property type="match status" value="1"/>
</dbReference>
<evidence type="ECO:0000313" key="9">
    <source>
        <dbReference type="Proteomes" id="UP000671862"/>
    </source>
</evidence>
<dbReference type="Gene3D" id="3.30.450.40">
    <property type="match status" value="1"/>
</dbReference>
<keyword evidence="9" id="KW-1185">Reference proteome</keyword>
<dbReference type="SUPFAM" id="SSF46785">
    <property type="entry name" value="Winged helix' DNA-binding domain"/>
    <property type="match status" value="1"/>
</dbReference>
<evidence type="ECO:0000259" key="6">
    <source>
        <dbReference type="Pfam" id="PF01628"/>
    </source>
</evidence>
<dbReference type="InterPro" id="IPR002571">
    <property type="entry name" value="HrcA"/>
</dbReference>
<comment type="similarity">
    <text evidence="5">Belongs to the HrcA family.</text>
</comment>
<evidence type="ECO:0000256" key="4">
    <source>
        <dbReference type="ARBA" id="ARBA00023163"/>
    </source>
</evidence>
<evidence type="ECO:0000256" key="2">
    <source>
        <dbReference type="ARBA" id="ARBA00023015"/>
    </source>
</evidence>
<dbReference type="NCBIfam" id="TIGR00331">
    <property type="entry name" value="hrcA"/>
    <property type="match status" value="1"/>
</dbReference>
<dbReference type="RefSeq" id="WP_207566602.1">
    <property type="nucleotide sequence ID" value="NZ_CP071446.1"/>
</dbReference>
<dbReference type="Proteomes" id="UP000671862">
    <property type="component" value="Chromosome"/>
</dbReference>
<dbReference type="Gene3D" id="1.10.10.10">
    <property type="entry name" value="Winged helix-like DNA-binding domain superfamily/Winged helix DNA-binding domain"/>
    <property type="match status" value="1"/>
</dbReference>
<dbReference type="InterPro" id="IPR023120">
    <property type="entry name" value="WHTH_transcript_rep_HrcA_IDD"/>
</dbReference>
<dbReference type="InterPro" id="IPR036390">
    <property type="entry name" value="WH_DNA-bd_sf"/>
</dbReference>
<dbReference type="InterPro" id="IPR029016">
    <property type="entry name" value="GAF-like_dom_sf"/>
</dbReference>
<keyword evidence="2 5" id="KW-0805">Transcription regulation</keyword>